<accession>G4TT69</accession>
<dbReference type="EMBL" id="CAFZ01000322">
    <property type="protein sequence ID" value="CCA74512.1"/>
    <property type="molecule type" value="Genomic_DNA"/>
</dbReference>
<sequence>MDLTQSLEEARTATQAGPPPGAEPFDDSKFFDYQFHGPRDIHDYWKLIISGKKWELVFAHCIHRYTDIPDEALSRIENSFKELEQRLWSDAIQLARWYCQYSRRDEKENFIRTMVNGYQEIDQARSWVRRLDTCSFEEKVHCMLARHIHHPEKEVEQMINQLREASYQRTQSLFSEFHIDEDNHWALKTDEEFYEDGLDSDDMPVSNGLSSWDADERACVPNVL</sequence>
<name>G4TT69_SERID</name>
<keyword evidence="3" id="KW-1185">Reference proteome</keyword>
<evidence type="ECO:0000313" key="3">
    <source>
        <dbReference type="Proteomes" id="UP000007148"/>
    </source>
</evidence>
<feature type="region of interest" description="Disordered" evidence="1">
    <location>
        <begin position="1"/>
        <end position="22"/>
    </location>
</feature>
<dbReference type="HOGENOM" id="CLU_1235447_0_0_1"/>
<dbReference type="Proteomes" id="UP000007148">
    <property type="component" value="Unassembled WGS sequence"/>
</dbReference>
<organism evidence="2 3">
    <name type="scientific">Serendipita indica (strain DSM 11827)</name>
    <name type="common">Root endophyte fungus</name>
    <name type="synonym">Piriformospora indica</name>
    <dbReference type="NCBI Taxonomy" id="1109443"/>
    <lineage>
        <taxon>Eukaryota</taxon>
        <taxon>Fungi</taxon>
        <taxon>Dikarya</taxon>
        <taxon>Basidiomycota</taxon>
        <taxon>Agaricomycotina</taxon>
        <taxon>Agaricomycetes</taxon>
        <taxon>Sebacinales</taxon>
        <taxon>Serendipitaceae</taxon>
        <taxon>Serendipita</taxon>
    </lineage>
</organism>
<evidence type="ECO:0000256" key="1">
    <source>
        <dbReference type="SAM" id="MobiDB-lite"/>
    </source>
</evidence>
<protein>
    <submittedName>
        <fullName evidence="2">Uncharacterized protein</fullName>
    </submittedName>
</protein>
<reference evidence="2 3" key="1">
    <citation type="journal article" date="2011" name="PLoS Pathog.">
        <title>Endophytic Life Strategies Decoded by Genome and Transcriptome Analyses of the Mutualistic Root Symbiont Piriformospora indica.</title>
        <authorList>
            <person name="Zuccaro A."/>
            <person name="Lahrmann U."/>
            <person name="Guldener U."/>
            <person name="Langen G."/>
            <person name="Pfiffi S."/>
            <person name="Biedenkopf D."/>
            <person name="Wong P."/>
            <person name="Samans B."/>
            <person name="Grimm C."/>
            <person name="Basiewicz M."/>
            <person name="Murat C."/>
            <person name="Martin F."/>
            <person name="Kogel K.H."/>
        </authorList>
    </citation>
    <scope>NUCLEOTIDE SEQUENCE [LARGE SCALE GENOMIC DNA]</scope>
    <source>
        <strain evidence="2 3">DSM 11827</strain>
    </source>
</reference>
<comment type="caution">
    <text evidence="2">The sequence shown here is derived from an EMBL/GenBank/DDBJ whole genome shotgun (WGS) entry which is preliminary data.</text>
</comment>
<feature type="compositionally biased region" description="Polar residues" evidence="1">
    <location>
        <begin position="1"/>
        <end position="15"/>
    </location>
</feature>
<proteinExistence type="predicted"/>
<dbReference type="AlphaFoldDB" id="G4TT69"/>
<evidence type="ECO:0000313" key="2">
    <source>
        <dbReference type="EMBL" id="CCA74512.1"/>
    </source>
</evidence>
<dbReference type="InParanoid" id="G4TT69"/>
<gene>
    <name evidence="2" type="ORF">PIIN_08464</name>
</gene>